<dbReference type="Proteomes" id="UP000003490">
    <property type="component" value="Unassembled WGS sequence"/>
</dbReference>
<reference evidence="1 2" key="1">
    <citation type="submission" date="2007-08" db="EMBL/GenBank/DDBJ databases">
        <title>Draft genome sequence of Clostridium leptum (DSM 753).</title>
        <authorList>
            <person name="Sudarsanam P."/>
            <person name="Ley R."/>
            <person name="Guruge J."/>
            <person name="Turnbaugh P.J."/>
            <person name="Mahowald M."/>
            <person name="Liep D."/>
            <person name="Gordon J."/>
        </authorList>
    </citation>
    <scope>NUCLEOTIDE SEQUENCE [LARGE SCALE GENOMIC DNA]</scope>
    <source>
        <strain evidence="1 2">DSM 753</strain>
    </source>
</reference>
<dbReference type="HOGENOM" id="CLU_3134125_0_0_9"/>
<proteinExistence type="predicted"/>
<comment type="caution">
    <text evidence="1">The sequence shown here is derived from an EMBL/GenBank/DDBJ whole genome shotgun (WGS) entry which is preliminary data.</text>
</comment>
<evidence type="ECO:0000313" key="1">
    <source>
        <dbReference type="EMBL" id="EDO61680.1"/>
    </source>
</evidence>
<accession>A7VU34</accession>
<evidence type="ECO:0000313" key="2">
    <source>
        <dbReference type="Proteomes" id="UP000003490"/>
    </source>
</evidence>
<reference evidence="1 2" key="2">
    <citation type="submission" date="2007-08" db="EMBL/GenBank/DDBJ databases">
        <authorList>
            <person name="Fulton L."/>
            <person name="Clifton S."/>
            <person name="Fulton B."/>
            <person name="Xu J."/>
            <person name="Minx P."/>
            <person name="Pepin K.H."/>
            <person name="Johnson M."/>
            <person name="Thiruvilangam P."/>
            <person name="Bhonagiri V."/>
            <person name="Nash W.E."/>
            <person name="Wang C."/>
            <person name="Mardis E.R."/>
            <person name="Wilson R.K."/>
        </authorList>
    </citation>
    <scope>NUCLEOTIDE SEQUENCE [LARGE SCALE GENOMIC DNA]</scope>
    <source>
        <strain evidence="1 2">DSM 753</strain>
    </source>
</reference>
<protein>
    <submittedName>
        <fullName evidence="1">Uncharacterized protein</fullName>
    </submittedName>
</protein>
<dbReference type="AlphaFoldDB" id="A7VU34"/>
<gene>
    <name evidence="1" type="ORF">CLOLEP_02080</name>
</gene>
<dbReference type="EMBL" id="ABCB02000018">
    <property type="protein sequence ID" value="EDO61680.1"/>
    <property type="molecule type" value="Genomic_DNA"/>
</dbReference>
<name>A7VU34_9FIRM</name>
<organism evidence="1 2">
    <name type="scientific">[Clostridium] leptum DSM 753</name>
    <dbReference type="NCBI Taxonomy" id="428125"/>
    <lineage>
        <taxon>Bacteria</taxon>
        <taxon>Bacillati</taxon>
        <taxon>Bacillota</taxon>
        <taxon>Clostridia</taxon>
        <taxon>Eubacteriales</taxon>
        <taxon>Oscillospiraceae</taxon>
        <taxon>Oscillospiraceae incertae sedis</taxon>
    </lineage>
</organism>
<sequence>MNFYQQACGTNPGSGQLWRADGEKAFRTAACLIKASITAGPKRLLILPV</sequence>